<keyword evidence="7" id="KW-0653">Protein transport</keyword>
<protein>
    <recommendedName>
        <fullName evidence="11">Biopolymer transporter ExbD</fullName>
    </recommendedName>
</protein>
<reference evidence="9 10" key="1">
    <citation type="submission" date="2019-06" db="EMBL/GenBank/DDBJ databases">
        <title>Persicimonas caeni gen. nov., sp. nov., a predatory bacterium isolated from solar saltern.</title>
        <authorList>
            <person name="Wang S."/>
        </authorList>
    </citation>
    <scope>NUCLEOTIDE SEQUENCE [LARGE SCALE GENOMIC DNA]</scope>
    <source>
        <strain evidence="9 10">YN101</strain>
    </source>
</reference>
<name>A0A4Y6PX64_PERCE</name>
<organism evidence="9 10">
    <name type="scientific">Persicimonas caeni</name>
    <dbReference type="NCBI Taxonomy" id="2292766"/>
    <lineage>
        <taxon>Bacteria</taxon>
        <taxon>Deltaproteobacteria</taxon>
        <taxon>Bradymonadales</taxon>
        <taxon>Bradymonadaceae</taxon>
        <taxon>Persicimonas</taxon>
    </lineage>
</organism>
<keyword evidence="4 7" id="KW-0812">Transmembrane</keyword>
<evidence type="ECO:0000256" key="7">
    <source>
        <dbReference type="RuleBase" id="RU003879"/>
    </source>
</evidence>
<dbReference type="Pfam" id="PF02472">
    <property type="entry name" value="ExbD"/>
    <property type="match status" value="1"/>
</dbReference>
<evidence type="ECO:0000313" key="10">
    <source>
        <dbReference type="Proteomes" id="UP000315995"/>
    </source>
</evidence>
<keyword evidence="5" id="KW-1133">Transmembrane helix</keyword>
<comment type="similarity">
    <text evidence="2 7">Belongs to the ExbD/TolR family.</text>
</comment>
<dbReference type="GO" id="GO:0015031">
    <property type="term" value="P:protein transport"/>
    <property type="evidence" value="ECO:0007669"/>
    <property type="project" value="UniProtKB-KW"/>
</dbReference>
<dbReference type="GO" id="GO:0005886">
    <property type="term" value="C:plasma membrane"/>
    <property type="evidence" value="ECO:0007669"/>
    <property type="project" value="UniProtKB-SubCell"/>
</dbReference>
<keyword evidence="10" id="KW-1185">Reference proteome</keyword>
<dbReference type="AlphaFoldDB" id="A0A4Y6PX64"/>
<evidence type="ECO:0000256" key="2">
    <source>
        <dbReference type="ARBA" id="ARBA00005811"/>
    </source>
</evidence>
<keyword evidence="7" id="KW-0813">Transport</keyword>
<evidence type="ECO:0000313" key="9">
    <source>
        <dbReference type="EMBL" id="QDG52729.1"/>
    </source>
</evidence>
<evidence type="ECO:0000256" key="3">
    <source>
        <dbReference type="ARBA" id="ARBA00022475"/>
    </source>
</evidence>
<accession>A0A5B8Y8L2</accession>
<keyword evidence="3" id="KW-1003">Cell membrane</keyword>
<dbReference type="EMBL" id="CP041186">
    <property type="protein sequence ID" value="QDG52729.1"/>
    <property type="molecule type" value="Genomic_DNA"/>
</dbReference>
<evidence type="ECO:0000256" key="1">
    <source>
        <dbReference type="ARBA" id="ARBA00004162"/>
    </source>
</evidence>
<evidence type="ECO:0000256" key="6">
    <source>
        <dbReference type="ARBA" id="ARBA00023136"/>
    </source>
</evidence>
<accession>A0A4Y6PX64</accession>
<evidence type="ECO:0000256" key="5">
    <source>
        <dbReference type="ARBA" id="ARBA00022989"/>
    </source>
</evidence>
<evidence type="ECO:0008006" key="11">
    <source>
        <dbReference type="Google" id="ProtNLM"/>
    </source>
</evidence>
<keyword evidence="6" id="KW-0472">Membrane</keyword>
<comment type="subcellular location">
    <subcellularLocation>
        <location evidence="1">Cell membrane</location>
        <topology evidence="1">Single-pass membrane protein</topology>
    </subcellularLocation>
    <subcellularLocation>
        <location evidence="7">Cell membrane</location>
        <topology evidence="7">Single-pass type II membrane protein</topology>
    </subcellularLocation>
</comment>
<dbReference type="GO" id="GO:0022857">
    <property type="term" value="F:transmembrane transporter activity"/>
    <property type="evidence" value="ECO:0007669"/>
    <property type="project" value="InterPro"/>
</dbReference>
<gene>
    <name evidence="9" type="ORF">FIV42_18880</name>
</gene>
<evidence type="ECO:0000256" key="8">
    <source>
        <dbReference type="SAM" id="MobiDB-lite"/>
    </source>
</evidence>
<dbReference type="InterPro" id="IPR003400">
    <property type="entry name" value="ExbD"/>
</dbReference>
<evidence type="ECO:0000256" key="4">
    <source>
        <dbReference type="ARBA" id="ARBA00022692"/>
    </source>
</evidence>
<dbReference type="OrthoDB" id="5504509at2"/>
<proteinExistence type="inferred from homology"/>
<sequence>MANQQEMSGFSAEEEEWIKAQRARKERRQKGGRDEEGGGSMNINSLMDILVILLVFLLKSYGDQPIKVTGPDLQVPKSTTQLTPEDMTTITISRSTILVNDKKAVDVKDGSVDRSQKKGGESSLYIQPLFDSLTEAVNKKKRQQQLLNQKYEPVATIIADQTTPYRLVTEVMYTAGQAELSKFKFAVIKGTRSSLSGK</sequence>
<dbReference type="Proteomes" id="UP000315995">
    <property type="component" value="Chromosome"/>
</dbReference>
<dbReference type="RefSeq" id="WP_141199194.1">
    <property type="nucleotide sequence ID" value="NZ_CP041186.1"/>
</dbReference>
<feature type="region of interest" description="Disordered" evidence="8">
    <location>
        <begin position="1"/>
        <end position="40"/>
    </location>
</feature>